<sequence length="108" mass="12111">MQPVALNPYFHIQGFKVIPSQEGGRASQANPSHQRCMETQYRLQHPVYDIQSNEVVKYSLTPDKRLRPYAYATSQDATLDMTNRKVCTANLGLLPVYSGARVISVGPE</sequence>
<name>A0A4Z1SY19_GIAMU</name>
<gene>
    <name evidence="1" type="ORF">GMRT_21426</name>
</gene>
<proteinExistence type="predicted"/>
<accession>A0A4Z1SY19</accession>
<reference evidence="1 2" key="1">
    <citation type="submission" date="2019-05" db="EMBL/GenBank/DDBJ databases">
        <title>The compact genome of Giardia muris reveals important steps in the evolution of intestinal protozoan parasites.</title>
        <authorList>
            <person name="Xu F."/>
            <person name="Jimenez-Gonzalez A."/>
            <person name="Einarsson E."/>
            <person name="Astvaldsson A."/>
            <person name="Peirasmaki D."/>
            <person name="Eckmann L."/>
            <person name="Andersson J.O."/>
            <person name="Svard S.G."/>
            <person name="Jerlstrom-Hultqvist J."/>
        </authorList>
    </citation>
    <scope>NUCLEOTIDE SEQUENCE [LARGE SCALE GENOMIC DNA]</scope>
    <source>
        <strain evidence="1 2">Roberts-Thomson</strain>
    </source>
</reference>
<evidence type="ECO:0000313" key="1">
    <source>
        <dbReference type="EMBL" id="TNJ30586.1"/>
    </source>
</evidence>
<dbReference type="Proteomes" id="UP000315496">
    <property type="component" value="Chromosome 1"/>
</dbReference>
<keyword evidence="2" id="KW-1185">Reference proteome</keyword>
<organism evidence="1 2">
    <name type="scientific">Giardia muris</name>
    <dbReference type="NCBI Taxonomy" id="5742"/>
    <lineage>
        <taxon>Eukaryota</taxon>
        <taxon>Metamonada</taxon>
        <taxon>Diplomonadida</taxon>
        <taxon>Hexamitidae</taxon>
        <taxon>Giardiinae</taxon>
        <taxon>Giardia</taxon>
    </lineage>
</organism>
<evidence type="ECO:0000313" key="2">
    <source>
        <dbReference type="Proteomes" id="UP000315496"/>
    </source>
</evidence>
<comment type="caution">
    <text evidence="1">The sequence shown here is derived from an EMBL/GenBank/DDBJ whole genome shotgun (WGS) entry which is preliminary data.</text>
</comment>
<dbReference type="VEuPathDB" id="GiardiaDB:GMRT_21426"/>
<protein>
    <submittedName>
        <fullName evidence="1">Uncharacterized protein</fullName>
    </submittedName>
</protein>
<dbReference type="EMBL" id="VDLU01000001">
    <property type="protein sequence ID" value="TNJ30586.1"/>
    <property type="molecule type" value="Genomic_DNA"/>
</dbReference>
<dbReference type="AlphaFoldDB" id="A0A4Z1SY19"/>